<sequence length="212" mass="22550">MRRGVAKLGGSTADSAELARWCDTLEKSDPPLIIVPGGGPFADHVRDDQKRLGFSEKAAHAMAILAMEQFAQLILERSANFRAVRSLTDIERAFAGATIPVWLPSQLALQAPNIRESWDVTSDSLAAWLAGRTGADTLLLIKQTDDFSAQDSLETLSARGIIDAALPSMLPGNVELYLAGPLHAASAAKLLASGQLPGIRIFHQDAPALKSG</sequence>
<dbReference type="Gene3D" id="3.40.1160.10">
    <property type="entry name" value="Acetylglutamate kinase-like"/>
    <property type="match status" value="1"/>
</dbReference>
<gene>
    <name evidence="2" type="ORF">KEU06_06960</name>
</gene>
<dbReference type="InterPro" id="IPR001048">
    <property type="entry name" value="Asp/Glu/Uridylate_kinase"/>
</dbReference>
<protein>
    <submittedName>
        <fullName evidence="2">Dihydroneopterin aldolase</fullName>
    </submittedName>
</protein>
<reference evidence="2" key="1">
    <citation type="submission" date="2021-04" db="EMBL/GenBank/DDBJ databases">
        <title>Pseudaminobacter soli sp. nov., isolated from paddy soil contaminated by heavy metals.</title>
        <authorList>
            <person name="Zhang K."/>
        </authorList>
    </citation>
    <scope>NUCLEOTIDE SEQUENCE</scope>
    <source>
        <strain evidence="2">19-2017</strain>
    </source>
</reference>
<name>A0A942DWY1_9HYPH</name>
<comment type="caution">
    <text evidence="2">The sequence shown here is derived from an EMBL/GenBank/DDBJ whole genome shotgun (WGS) entry which is preliminary data.</text>
</comment>
<dbReference type="AlphaFoldDB" id="A0A942DWY1"/>
<accession>A0A942DWY1</accession>
<keyword evidence="3" id="KW-1185">Reference proteome</keyword>
<dbReference type="Proteomes" id="UP000680348">
    <property type="component" value="Unassembled WGS sequence"/>
</dbReference>
<dbReference type="Pfam" id="PF00696">
    <property type="entry name" value="AA_kinase"/>
    <property type="match status" value="1"/>
</dbReference>
<organism evidence="2 3">
    <name type="scientific">Pseudaminobacter soli</name>
    <name type="common">ex Zhang et al. 2022</name>
    <dbReference type="NCBI Taxonomy" id="2831468"/>
    <lineage>
        <taxon>Bacteria</taxon>
        <taxon>Pseudomonadati</taxon>
        <taxon>Pseudomonadota</taxon>
        <taxon>Alphaproteobacteria</taxon>
        <taxon>Hyphomicrobiales</taxon>
        <taxon>Phyllobacteriaceae</taxon>
        <taxon>Pseudaminobacter</taxon>
    </lineage>
</organism>
<feature type="domain" description="Aspartate/glutamate/uridylate kinase" evidence="1">
    <location>
        <begin position="5"/>
        <end position="145"/>
    </location>
</feature>
<dbReference type="SUPFAM" id="SSF53633">
    <property type="entry name" value="Carbamate kinase-like"/>
    <property type="match status" value="1"/>
</dbReference>
<evidence type="ECO:0000313" key="2">
    <source>
        <dbReference type="EMBL" id="MBS3648367.1"/>
    </source>
</evidence>
<dbReference type="RefSeq" id="WP_188253925.1">
    <property type="nucleotide sequence ID" value="NZ_JABVCF010000003.1"/>
</dbReference>
<evidence type="ECO:0000313" key="3">
    <source>
        <dbReference type="Proteomes" id="UP000680348"/>
    </source>
</evidence>
<dbReference type="EMBL" id="JAGWCR010000003">
    <property type="protein sequence ID" value="MBS3648367.1"/>
    <property type="molecule type" value="Genomic_DNA"/>
</dbReference>
<proteinExistence type="predicted"/>
<evidence type="ECO:0000259" key="1">
    <source>
        <dbReference type="Pfam" id="PF00696"/>
    </source>
</evidence>
<dbReference type="InterPro" id="IPR036393">
    <property type="entry name" value="AceGlu_kinase-like_sf"/>
</dbReference>